<dbReference type="SUPFAM" id="SSF161098">
    <property type="entry name" value="MetI-like"/>
    <property type="match status" value="1"/>
</dbReference>
<dbReference type="AlphaFoldDB" id="A0A2B7YSV3"/>
<keyword evidence="6 7" id="KW-0472">Membrane</keyword>
<dbReference type="InterPro" id="IPR000515">
    <property type="entry name" value="MetI-like"/>
</dbReference>
<comment type="subcellular location">
    <subcellularLocation>
        <location evidence="1 7">Cell membrane</location>
        <topology evidence="1 7">Multi-pass membrane protein</topology>
    </subcellularLocation>
</comment>
<evidence type="ECO:0000256" key="7">
    <source>
        <dbReference type="RuleBase" id="RU363032"/>
    </source>
</evidence>
<comment type="caution">
    <text evidence="9">The sequence shown here is derived from an EMBL/GenBank/DDBJ whole genome shotgun (WGS) entry which is preliminary data.</text>
</comment>
<dbReference type="Gene3D" id="1.10.3720.10">
    <property type="entry name" value="MetI-like"/>
    <property type="match status" value="1"/>
</dbReference>
<sequence length="312" mass="35371">MRNMKKKIFDIISALLVISILAFIFIQLSPGDPAENYLRASHLPVTDELLKQKREELGLNSPLIIQYLKWLKNALLGNFGYSFLRKEPAIYLALKSLYATFQLTIFSTFLIILISLPIGILSAIKTETWMDKIIISITTIFVSMPVFWLGFSLILLFSVKLNWLPVSGRGGFLNFVLPSITLSVPFIGQYIEFIKKSILENIQNNLLENAMLRGLKKRYIIFNYLLKGAWIPILSGFSFTFVSILTGSILVEEIFSWPGIGFLFTKAIQAGDIPLIQACIMVFGVLFIIATHFMNSILKYLDPRVRVGENND</sequence>
<dbReference type="EMBL" id="NJGJ01000001">
    <property type="protein sequence ID" value="PGH24250.1"/>
    <property type="molecule type" value="Genomic_DNA"/>
</dbReference>
<reference evidence="9 10" key="1">
    <citation type="submission" date="2017-06" db="EMBL/GenBank/DDBJ databases">
        <title>Draft genome sequence of Fusobacterium nucleatum subsp. animalis KCOM 1280 (=ChDC F318).</title>
        <authorList>
            <person name="Kook J.-K."/>
            <person name="Park S.-N."/>
            <person name="Lim Y.K."/>
            <person name="Roh H."/>
        </authorList>
    </citation>
    <scope>NUCLEOTIDE SEQUENCE [LARGE SCALE GENOMIC DNA]</scope>
    <source>
        <strain evidence="10">KCOM 1280 ( ChDC F318)</strain>
    </source>
</reference>
<evidence type="ECO:0000313" key="10">
    <source>
        <dbReference type="Proteomes" id="UP000226179"/>
    </source>
</evidence>
<keyword evidence="2 7" id="KW-0813">Transport</keyword>
<evidence type="ECO:0000313" key="9">
    <source>
        <dbReference type="EMBL" id="PGH24250.1"/>
    </source>
</evidence>
<feature type="transmembrane region" description="Helical" evidence="7">
    <location>
        <begin position="101"/>
        <end position="121"/>
    </location>
</feature>
<keyword evidence="5 7" id="KW-1133">Transmembrane helix</keyword>
<evidence type="ECO:0000256" key="4">
    <source>
        <dbReference type="ARBA" id="ARBA00022692"/>
    </source>
</evidence>
<dbReference type="CDD" id="cd06261">
    <property type="entry name" value="TM_PBP2"/>
    <property type="match status" value="1"/>
</dbReference>
<dbReference type="PANTHER" id="PTHR43163">
    <property type="entry name" value="DIPEPTIDE TRANSPORT SYSTEM PERMEASE PROTEIN DPPB-RELATED"/>
    <property type="match status" value="1"/>
</dbReference>
<dbReference type="GO" id="GO:0005886">
    <property type="term" value="C:plasma membrane"/>
    <property type="evidence" value="ECO:0007669"/>
    <property type="project" value="UniProtKB-SubCell"/>
</dbReference>
<dbReference type="InterPro" id="IPR045621">
    <property type="entry name" value="BPD_transp_1_N"/>
</dbReference>
<evidence type="ECO:0000256" key="3">
    <source>
        <dbReference type="ARBA" id="ARBA00022475"/>
    </source>
</evidence>
<feature type="domain" description="ABC transmembrane type-1" evidence="8">
    <location>
        <begin position="97"/>
        <end position="294"/>
    </location>
</feature>
<feature type="transmembrane region" description="Helical" evidence="7">
    <location>
        <begin position="7"/>
        <end position="28"/>
    </location>
</feature>
<keyword evidence="3" id="KW-1003">Cell membrane</keyword>
<organism evidence="9 10">
    <name type="scientific">Fusobacterium animalis</name>
    <dbReference type="NCBI Taxonomy" id="76859"/>
    <lineage>
        <taxon>Bacteria</taxon>
        <taxon>Fusobacteriati</taxon>
        <taxon>Fusobacteriota</taxon>
        <taxon>Fusobacteriia</taxon>
        <taxon>Fusobacteriales</taxon>
        <taxon>Fusobacteriaceae</taxon>
        <taxon>Fusobacterium</taxon>
    </lineage>
</organism>
<evidence type="ECO:0000256" key="2">
    <source>
        <dbReference type="ARBA" id="ARBA00022448"/>
    </source>
</evidence>
<dbReference type="Proteomes" id="UP000226179">
    <property type="component" value="Unassembled WGS sequence"/>
</dbReference>
<dbReference type="Pfam" id="PF19300">
    <property type="entry name" value="BPD_transp_1_N"/>
    <property type="match status" value="1"/>
</dbReference>
<dbReference type="Pfam" id="PF00528">
    <property type="entry name" value="BPD_transp_1"/>
    <property type="match status" value="1"/>
</dbReference>
<evidence type="ECO:0000256" key="5">
    <source>
        <dbReference type="ARBA" id="ARBA00022989"/>
    </source>
</evidence>
<keyword evidence="4 7" id="KW-0812">Transmembrane</keyword>
<gene>
    <name evidence="9" type="ORF">RN90_01640</name>
</gene>
<feature type="transmembrane region" description="Helical" evidence="7">
    <location>
        <begin position="133"/>
        <end position="159"/>
    </location>
</feature>
<feature type="transmembrane region" description="Helical" evidence="7">
    <location>
        <begin position="171"/>
        <end position="191"/>
    </location>
</feature>
<feature type="transmembrane region" description="Helical" evidence="7">
    <location>
        <begin position="221"/>
        <end position="251"/>
    </location>
</feature>
<dbReference type="PANTHER" id="PTHR43163:SF6">
    <property type="entry name" value="DIPEPTIDE TRANSPORT SYSTEM PERMEASE PROTEIN DPPB-RELATED"/>
    <property type="match status" value="1"/>
</dbReference>
<dbReference type="InterPro" id="IPR035906">
    <property type="entry name" value="MetI-like_sf"/>
</dbReference>
<dbReference type="PROSITE" id="PS50928">
    <property type="entry name" value="ABC_TM1"/>
    <property type="match status" value="1"/>
</dbReference>
<dbReference type="GO" id="GO:0055085">
    <property type="term" value="P:transmembrane transport"/>
    <property type="evidence" value="ECO:0007669"/>
    <property type="project" value="InterPro"/>
</dbReference>
<evidence type="ECO:0000256" key="6">
    <source>
        <dbReference type="ARBA" id="ARBA00023136"/>
    </source>
</evidence>
<evidence type="ECO:0000259" key="8">
    <source>
        <dbReference type="PROSITE" id="PS50928"/>
    </source>
</evidence>
<protein>
    <submittedName>
        <fullName evidence="9">Peptide ABC transporter permease</fullName>
    </submittedName>
</protein>
<proteinExistence type="inferred from homology"/>
<name>A0A2B7YSV3_9FUSO</name>
<comment type="similarity">
    <text evidence="7">Belongs to the binding-protein-dependent transport system permease family.</text>
</comment>
<feature type="transmembrane region" description="Helical" evidence="7">
    <location>
        <begin position="271"/>
        <end position="294"/>
    </location>
</feature>
<accession>A0A2B7YSV3</accession>
<evidence type="ECO:0000256" key="1">
    <source>
        <dbReference type="ARBA" id="ARBA00004651"/>
    </source>
</evidence>